<evidence type="ECO:0000313" key="9">
    <source>
        <dbReference type="Proteomes" id="UP000032702"/>
    </source>
</evidence>
<evidence type="ECO:0000256" key="6">
    <source>
        <dbReference type="ARBA" id="ARBA00023306"/>
    </source>
</evidence>
<evidence type="ECO:0000256" key="3">
    <source>
        <dbReference type="ARBA" id="ARBA00022692"/>
    </source>
</evidence>
<dbReference type="EMBL" id="AAMD01000289">
    <property type="protein sequence ID" value="EAU61999.1"/>
    <property type="molecule type" value="Genomic_DNA"/>
</dbReference>
<evidence type="ECO:0000256" key="1">
    <source>
        <dbReference type="ARBA" id="ARBA00022475"/>
    </source>
</evidence>
<evidence type="ECO:0000256" key="2">
    <source>
        <dbReference type="ARBA" id="ARBA00022618"/>
    </source>
</evidence>
<gene>
    <name evidence="8" type="ORF">STIAU_6382</name>
</gene>
<keyword evidence="5" id="KW-0472">Membrane</keyword>
<proteinExistence type="predicted"/>
<keyword evidence="4" id="KW-1133">Transmembrane helix</keyword>
<dbReference type="AlphaFoldDB" id="Q08NE1"/>
<keyword evidence="6" id="KW-0131">Cell cycle</keyword>
<organism evidence="8 9">
    <name type="scientific">Stigmatella aurantiaca (strain DW4/3-1)</name>
    <dbReference type="NCBI Taxonomy" id="378806"/>
    <lineage>
        <taxon>Bacteria</taxon>
        <taxon>Pseudomonadati</taxon>
        <taxon>Myxococcota</taxon>
        <taxon>Myxococcia</taxon>
        <taxon>Myxococcales</taxon>
        <taxon>Cystobacterineae</taxon>
        <taxon>Archangiaceae</taxon>
        <taxon>Stigmatella</taxon>
    </lineage>
</organism>
<dbReference type="GO" id="GO:0043093">
    <property type="term" value="P:FtsZ-dependent cytokinesis"/>
    <property type="evidence" value="ECO:0007669"/>
    <property type="project" value="TreeGrafter"/>
</dbReference>
<dbReference type="PANTHER" id="PTHR37485:SF1">
    <property type="entry name" value="CELL DIVISION PROTEIN FTSB"/>
    <property type="match status" value="1"/>
</dbReference>
<dbReference type="InterPro" id="IPR007060">
    <property type="entry name" value="FtsL/DivIC"/>
</dbReference>
<evidence type="ECO:0000256" key="7">
    <source>
        <dbReference type="SAM" id="Coils"/>
    </source>
</evidence>
<evidence type="ECO:0000256" key="5">
    <source>
        <dbReference type="ARBA" id="ARBA00023136"/>
    </source>
</evidence>
<comment type="caution">
    <text evidence="8">The sequence shown here is derived from an EMBL/GenBank/DDBJ whole genome shotgun (WGS) entry which is preliminary data.</text>
</comment>
<evidence type="ECO:0000313" key="8">
    <source>
        <dbReference type="EMBL" id="EAU61999.1"/>
    </source>
</evidence>
<dbReference type="Proteomes" id="UP000032702">
    <property type="component" value="Unassembled WGS sequence"/>
</dbReference>
<evidence type="ECO:0000256" key="4">
    <source>
        <dbReference type="ARBA" id="ARBA00022989"/>
    </source>
</evidence>
<keyword evidence="1" id="KW-1003">Cell membrane</keyword>
<sequence length="101" mass="11306">MATGTFRPLMTARGKFLVVAVVAGALSLASVADARGFRRYLTLRRDVETLQERNRTLAEQNEALRREIQALRKEPAALERAAREELGYVKPGEIVFHLEAP</sequence>
<dbReference type="InterPro" id="IPR023081">
    <property type="entry name" value="Cell_div_FtsB"/>
</dbReference>
<reference evidence="8 9" key="1">
    <citation type="submission" date="2006-04" db="EMBL/GenBank/DDBJ databases">
        <authorList>
            <person name="Nierman W.C."/>
        </authorList>
    </citation>
    <scope>NUCLEOTIDE SEQUENCE [LARGE SCALE GENOMIC DNA]</scope>
    <source>
        <strain evidence="8 9">DW4/3-1</strain>
    </source>
</reference>
<feature type="coiled-coil region" evidence="7">
    <location>
        <begin position="40"/>
        <end position="81"/>
    </location>
</feature>
<dbReference type="GO" id="GO:0030428">
    <property type="term" value="C:cell septum"/>
    <property type="evidence" value="ECO:0007669"/>
    <property type="project" value="TreeGrafter"/>
</dbReference>
<dbReference type="PANTHER" id="PTHR37485">
    <property type="entry name" value="CELL DIVISION PROTEIN FTSB"/>
    <property type="match status" value="1"/>
</dbReference>
<keyword evidence="2" id="KW-0132">Cell division</keyword>
<keyword evidence="3" id="KW-0812">Transmembrane</keyword>
<keyword evidence="7" id="KW-0175">Coiled coil</keyword>
<protein>
    <submittedName>
        <fullName evidence="8">Septum formation initiator subfamily</fullName>
    </submittedName>
</protein>
<name>Q08NE1_STIAD</name>
<accession>Q08NE1</accession>
<dbReference type="Pfam" id="PF04977">
    <property type="entry name" value="DivIC"/>
    <property type="match status" value="1"/>
</dbReference>